<keyword evidence="4" id="KW-1185">Reference proteome</keyword>
<evidence type="ECO:0000256" key="1">
    <source>
        <dbReference type="SAM" id="MobiDB-lite"/>
    </source>
</evidence>
<feature type="compositionally biased region" description="Low complexity" evidence="1">
    <location>
        <begin position="168"/>
        <end position="180"/>
    </location>
</feature>
<dbReference type="Gene3D" id="2.60.40.10">
    <property type="entry name" value="Immunoglobulins"/>
    <property type="match status" value="1"/>
</dbReference>
<feature type="compositionally biased region" description="Polar residues" evidence="1">
    <location>
        <begin position="370"/>
        <end position="384"/>
    </location>
</feature>
<dbReference type="InParanoid" id="A0A674HEH5"/>
<dbReference type="SUPFAM" id="SSF48726">
    <property type="entry name" value="Immunoglobulin"/>
    <property type="match status" value="1"/>
</dbReference>
<feature type="compositionally biased region" description="Low complexity" evidence="1">
    <location>
        <begin position="246"/>
        <end position="270"/>
    </location>
</feature>
<dbReference type="InterPro" id="IPR003597">
    <property type="entry name" value="Ig_C1-set"/>
</dbReference>
<feature type="compositionally biased region" description="Low complexity" evidence="1">
    <location>
        <begin position="188"/>
        <end position="235"/>
    </location>
</feature>
<dbReference type="OMA" id="RTSGMEF"/>
<feature type="region of interest" description="Disordered" evidence="1">
    <location>
        <begin position="365"/>
        <end position="388"/>
    </location>
</feature>
<proteinExistence type="predicted"/>
<feature type="region of interest" description="Disordered" evidence="1">
    <location>
        <begin position="168"/>
        <end position="270"/>
    </location>
</feature>
<dbReference type="PROSITE" id="PS50835">
    <property type="entry name" value="IG_LIKE"/>
    <property type="match status" value="1"/>
</dbReference>
<name>A0A674HEH5_TAEGU</name>
<protein>
    <recommendedName>
        <fullName evidence="2">Ig-like domain-containing protein</fullName>
    </recommendedName>
</protein>
<dbReference type="InterPro" id="IPR007110">
    <property type="entry name" value="Ig-like_dom"/>
</dbReference>
<feature type="domain" description="Ig-like" evidence="2">
    <location>
        <begin position="321"/>
        <end position="429"/>
    </location>
</feature>
<reference evidence="3" key="2">
    <citation type="submission" date="2025-09" db="UniProtKB">
        <authorList>
            <consortium name="Ensembl"/>
        </authorList>
    </citation>
    <scope>IDENTIFICATION</scope>
</reference>
<evidence type="ECO:0000313" key="4">
    <source>
        <dbReference type="Proteomes" id="UP000007754"/>
    </source>
</evidence>
<reference evidence="3" key="1">
    <citation type="submission" date="2025-08" db="UniProtKB">
        <authorList>
            <consortium name="Ensembl"/>
        </authorList>
    </citation>
    <scope>IDENTIFICATION</scope>
</reference>
<feature type="region of interest" description="Disordered" evidence="1">
    <location>
        <begin position="88"/>
        <end position="124"/>
    </location>
</feature>
<dbReference type="Ensembl" id="ENSTGUT00000019960.1">
    <property type="protein sequence ID" value="ENSTGUP00000032638.1"/>
    <property type="gene ID" value="ENSTGUG00000024137.1"/>
</dbReference>
<dbReference type="AlphaFoldDB" id="A0A674HEH5"/>
<dbReference type="InterPro" id="IPR013783">
    <property type="entry name" value="Ig-like_fold"/>
</dbReference>
<dbReference type="InterPro" id="IPR036179">
    <property type="entry name" value="Ig-like_dom_sf"/>
</dbReference>
<accession>A0A674HEH5</accession>
<dbReference type="Proteomes" id="UP000007754">
    <property type="component" value="Unplaced"/>
</dbReference>
<dbReference type="GeneTree" id="ENSGT01030000239380"/>
<evidence type="ECO:0000259" key="2">
    <source>
        <dbReference type="PROSITE" id="PS50835"/>
    </source>
</evidence>
<dbReference type="SMART" id="SM00407">
    <property type="entry name" value="IGc1"/>
    <property type="match status" value="1"/>
</dbReference>
<organism evidence="3 4">
    <name type="scientific">Taeniopygia guttata</name>
    <name type="common">Zebra finch</name>
    <name type="synonym">Poephila guttata</name>
    <dbReference type="NCBI Taxonomy" id="59729"/>
    <lineage>
        <taxon>Eukaryota</taxon>
        <taxon>Metazoa</taxon>
        <taxon>Chordata</taxon>
        <taxon>Craniata</taxon>
        <taxon>Vertebrata</taxon>
        <taxon>Euteleostomi</taxon>
        <taxon>Archelosauria</taxon>
        <taxon>Archosauria</taxon>
        <taxon>Dinosauria</taxon>
        <taxon>Saurischia</taxon>
        <taxon>Theropoda</taxon>
        <taxon>Coelurosauria</taxon>
        <taxon>Aves</taxon>
        <taxon>Neognathae</taxon>
        <taxon>Neoaves</taxon>
        <taxon>Telluraves</taxon>
        <taxon>Australaves</taxon>
        <taxon>Passeriformes</taxon>
        <taxon>Passeroidea</taxon>
        <taxon>Estrildidae</taxon>
        <taxon>Estrildinae</taxon>
        <taxon>Taeniopygia</taxon>
    </lineage>
</organism>
<dbReference type="PROSITE" id="PS00290">
    <property type="entry name" value="IG_MHC"/>
    <property type="match status" value="1"/>
</dbReference>
<sequence length="573" mass="58844">MSPMSPCPMTALSRPAVSLISTHIPDVPDVPTHPQCPRCPHTHDHPVPPRSVPVGVHTDAADTGAAGGARAAALRLRAPSRALHAAVATAPPRRHAAPAGLRLSRCPSHRGRAGGAAVPGGPREPPQCLTVLPAVEGHQGGVTAAAAALGVGRRCLRLLRERAPRAGAAGAAAARDWSVPGVGGAGAPRGSQYVPVPSQSLPVPSSPSQSIPIHSQSLPVPSQSVQVPSQSLPVNPSSPPVPPNPSQSIPSPSQSPPSLSQSPPVCPSPSQSLPIHSQCIPVCPSSLPVCPSSLPVPPRPSQCPPVPPSIPSSLSHVPAPPRVSLLPSRLSPGVLAELRCDAVGFFPLDVEIRWERRTHGHTWPYLGDTSGDTPGTTLGPSWSSGHRRAADGTFSRSAGLRVAAVAPGDSYSCLVTHVAWNVPHRVTVVVAGEGHLGTHLGTSGTRFGHSWGHWGHLGTSGTSGDIRDRVWAQLGILETSGDIGDRVWGHLRTSGMEFGTLENIRDGVGDTWGHQGWGVEGLGTPGLELGTPGMELGISGMGLGTLGTWRMGLGTSGMSLGTPRIGLGTLLPL</sequence>
<evidence type="ECO:0000313" key="3">
    <source>
        <dbReference type="Ensembl" id="ENSTGUP00000032638.1"/>
    </source>
</evidence>
<dbReference type="InterPro" id="IPR003006">
    <property type="entry name" value="Ig/MHC_CS"/>
</dbReference>
<feature type="compositionally biased region" description="Pro residues" evidence="1">
    <location>
        <begin position="236"/>
        <end position="245"/>
    </location>
</feature>